<evidence type="ECO:0000256" key="1">
    <source>
        <dbReference type="SAM" id="Coils"/>
    </source>
</evidence>
<keyword evidence="4" id="KW-1185">Reference proteome</keyword>
<feature type="region of interest" description="Disordered" evidence="2">
    <location>
        <begin position="36"/>
        <end position="91"/>
    </location>
</feature>
<evidence type="ECO:0000313" key="4">
    <source>
        <dbReference type="Proteomes" id="UP000756132"/>
    </source>
</evidence>
<proteinExistence type="predicted"/>
<dbReference type="Proteomes" id="UP000756132">
    <property type="component" value="Chromosome 12"/>
</dbReference>
<evidence type="ECO:0000256" key="2">
    <source>
        <dbReference type="SAM" id="MobiDB-lite"/>
    </source>
</evidence>
<protein>
    <submittedName>
        <fullName evidence="3">Uncharacterized protein</fullName>
    </submittedName>
</protein>
<gene>
    <name evidence="3" type="ORF">CLAFUR5_14059</name>
</gene>
<feature type="compositionally biased region" description="Polar residues" evidence="2">
    <location>
        <begin position="49"/>
        <end position="58"/>
    </location>
</feature>
<accession>A0A9Q8PLN6</accession>
<dbReference type="RefSeq" id="XP_047769076.1">
    <property type="nucleotide sequence ID" value="XM_047913207.1"/>
</dbReference>
<reference evidence="3" key="1">
    <citation type="submission" date="2021-12" db="EMBL/GenBank/DDBJ databases">
        <authorList>
            <person name="Zaccaron A."/>
            <person name="Stergiopoulos I."/>
        </authorList>
    </citation>
    <scope>NUCLEOTIDE SEQUENCE</scope>
    <source>
        <strain evidence="3">Race5_Kim</strain>
    </source>
</reference>
<feature type="coiled-coil region" evidence="1">
    <location>
        <begin position="211"/>
        <end position="238"/>
    </location>
</feature>
<dbReference type="GeneID" id="71993937"/>
<dbReference type="KEGG" id="ffu:CLAFUR5_14059"/>
<evidence type="ECO:0000313" key="3">
    <source>
        <dbReference type="EMBL" id="UJO24710.1"/>
    </source>
</evidence>
<keyword evidence="1" id="KW-0175">Coiled coil</keyword>
<dbReference type="EMBL" id="CP090174">
    <property type="protein sequence ID" value="UJO24710.1"/>
    <property type="molecule type" value="Genomic_DNA"/>
</dbReference>
<dbReference type="AlphaFoldDB" id="A0A9Q8PLN6"/>
<reference evidence="3" key="2">
    <citation type="journal article" date="2022" name="Microb. Genom.">
        <title>A chromosome-scale genome assembly of the tomato pathogen Cladosporium fulvum reveals a compartmentalized genome architecture and the presence of a dispensable chromosome.</title>
        <authorList>
            <person name="Zaccaron A.Z."/>
            <person name="Chen L.H."/>
            <person name="Samaras A."/>
            <person name="Stergiopoulos I."/>
        </authorList>
    </citation>
    <scope>NUCLEOTIDE SEQUENCE</scope>
    <source>
        <strain evidence="3">Race5_Kim</strain>
    </source>
</reference>
<sequence length="251" mass="27826">MIRLELAVTIAADPSTTGPPASHNWFCDCPLCKEKNSSSTAPSRPQPQLPSSYPGRNNLTERRSLLPPDPIRPSAQAFGPTSRALTGSAGAIQLPPGETYASYLVDRIDDSESPPALLWDTLRDPAYPNRVLVSARSLSQAFDIAASRCEQVYDQLVVVLQAPVGNTTVREALPDFRHSRSVAGWLETVTKVRKDAAEGGKMKREAVLKYIGDYVEARREIESDIERLIKEVEAWRRRQESFVDVEYEATD</sequence>
<name>A0A9Q8PLN6_PASFU</name>
<organism evidence="3 4">
    <name type="scientific">Passalora fulva</name>
    <name type="common">Tomato leaf mold</name>
    <name type="synonym">Cladosporium fulvum</name>
    <dbReference type="NCBI Taxonomy" id="5499"/>
    <lineage>
        <taxon>Eukaryota</taxon>
        <taxon>Fungi</taxon>
        <taxon>Dikarya</taxon>
        <taxon>Ascomycota</taxon>
        <taxon>Pezizomycotina</taxon>
        <taxon>Dothideomycetes</taxon>
        <taxon>Dothideomycetidae</taxon>
        <taxon>Mycosphaerellales</taxon>
        <taxon>Mycosphaerellaceae</taxon>
        <taxon>Fulvia</taxon>
    </lineage>
</organism>